<dbReference type="NCBIfam" id="TIGR00059">
    <property type="entry name" value="L17"/>
    <property type="match status" value="1"/>
</dbReference>
<dbReference type="InterPro" id="IPR036373">
    <property type="entry name" value="Ribosomal_bL17_sf"/>
</dbReference>
<dbReference type="Gene3D" id="3.90.1030.10">
    <property type="entry name" value="Ribosomal protein L17"/>
    <property type="match status" value="1"/>
</dbReference>
<keyword evidence="3 4" id="KW-0687">Ribonucleoprotein</keyword>
<feature type="compositionally biased region" description="Low complexity" evidence="5">
    <location>
        <begin position="182"/>
        <end position="195"/>
    </location>
</feature>
<dbReference type="PANTHER" id="PTHR14413:SF16">
    <property type="entry name" value="LARGE RIBOSOMAL SUBUNIT PROTEIN BL17M"/>
    <property type="match status" value="1"/>
</dbReference>
<sequence length="195" mass="21905">STSCSGKGGRQVCRSRVGSRGNEASGYYKWSLFNQNKKQESARTAEHEHELPFCLTTRPCGRADCCSWPETMVSQLVEHERIETTLPKAKELRRVADQVVTLGKEASQHARRQAMAILRGDAEVHKVFSVLAQRYSQRDGGYTRVLRTQQRGNDAAQMAFIEFVDRPGELRPARPGRPASLLPPAAQLLQQQQQQ</sequence>
<evidence type="ECO:0000313" key="7">
    <source>
        <dbReference type="Proteomes" id="UP000279271"/>
    </source>
</evidence>
<dbReference type="Pfam" id="PF01196">
    <property type="entry name" value="Ribosomal_L17"/>
    <property type="match status" value="1"/>
</dbReference>
<evidence type="ECO:0000313" key="6">
    <source>
        <dbReference type="EMBL" id="RMZ52890.1"/>
    </source>
</evidence>
<dbReference type="SUPFAM" id="SSF64263">
    <property type="entry name" value="Prokaryotic ribosomal protein L17"/>
    <property type="match status" value="1"/>
</dbReference>
<dbReference type="InterPro" id="IPR000456">
    <property type="entry name" value="Ribosomal_bL17"/>
</dbReference>
<dbReference type="EMBL" id="QOKY01000202">
    <property type="protein sequence ID" value="RMZ52890.1"/>
    <property type="molecule type" value="Genomic_DNA"/>
</dbReference>
<dbReference type="Proteomes" id="UP000279271">
    <property type="component" value="Unassembled WGS sequence"/>
</dbReference>
<evidence type="ECO:0000256" key="3">
    <source>
        <dbReference type="ARBA" id="ARBA00023274"/>
    </source>
</evidence>
<dbReference type="AlphaFoldDB" id="A0A3M7KSY6"/>
<dbReference type="GO" id="GO:0003735">
    <property type="term" value="F:structural constituent of ribosome"/>
    <property type="evidence" value="ECO:0007669"/>
    <property type="project" value="InterPro"/>
</dbReference>
<protein>
    <recommendedName>
        <fullName evidence="8">50S ribosomal protein L17</fullName>
    </recommendedName>
</protein>
<comment type="caution">
    <text evidence="6">The sequence shown here is derived from an EMBL/GenBank/DDBJ whole genome shotgun (WGS) entry which is preliminary data.</text>
</comment>
<feature type="region of interest" description="Disordered" evidence="5">
    <location>
        <begin position="166"/>
        <end position="195"/>
    </location>
</feature>
<evidence type="ECO:0000256" key="1">
    <source>
        <dbReference type="ARBA" id="ARBA00008777"/>
    </source>
</evidence>
<evidence type="ECO:0008006" key="8">
    <source>
        <dbReference type="Google" id="ProtNLM"/>
    </source>
</evidence>
<organism evidence="6 7">
    <name type="scientific">Auxenochlorella protothecoides</name>
    <name type="common">Green microalga</name>
    <name type="synonym">Chlorella protothecoides</name>
    <dbReference type="NCBI Taxonomy" id="3075"/>
    <lineage>
        <taxon>Eukaryota</taxon>
        <taxon>Viridiplantae</taxon>
        <taxon>Chlorophyta</taxon>
        <taxon>core chlorophytes</taxon>
        <taxon>Trebouxiophyceae</taxon>
        <taxon>Chlorellales</taxon>
        <taxon>Chlorellaceae</taxon>
        <taxon>Auxenochlorella</taxon>
    </lineage>
</organism>
<evidence type="ECO:0000256" key="2">
    <source>
        <dbReference type="ARBA" id="ARBA00022980"/>
    </source>
</evidence>
<comment type="similarity">
    <text evidence="1 4">Belongs to the bacterial ribosomal protein bL17 family.</text>
</comment>
<dbReference type="PANTHER" id="PTHR14413">
    <property type="entry name" value="RIBOSOMAL PROTEIN L17"/>
    <property type="match status" value="1"/>
</dbReference>
<name>A0A3M7KSY6_AUXPR</name>
<dbReference type="PROSITE" id="PS01167">
    <property type="entry name" value="RIBOSOMAL_L17"/>
    <property type="match status" value="1"/>
</dbReference>
<dbReference type="GO" id="GO:0006412">
    <property type="term" value="P:translation"/>
    <property type="evidence" value="ECO:0007669"/>
    <property type="project" value="InterPro"/>
</dbReference>
<gene>
    <name evidence="6" type="ORF">APUTEX25_001009</name>
</gene>
<proteinExistence type="inferred from homology"/>
<keyword evidence="2 4" id="KW-0689">Ribosomal protein</keyword>
<feature type="non-terminal residue" evidence="6">
    <location>
        <position position="1"/>
    </location>
</feature>
<dbReference type="GO" id="GO:0022625">
    <property type="term" value="C:cytosolic large ribosomal subunit"/>
    <property type="evidence" value="ECO:0007669"/>
    <property type="project" value="TreeGrafter"/>
</dbReference>
<evidence type="ECO:0000256" key="4">
    <source>
        <dbReference type="RuleBase" id="RU000660"/>
    </source>
</evidence>
<accession>A0A3M7KSY6</accession>
<evidence type="ECO:0000256" key="5">
    <source>
        <dbReference type="SAM" id="MobiDB-lite"/>
    </source>
</evidence>
<dbReference type="InterPro" id="IPR047859">
    <property type="entry name" value="Ribosomal_bL17_CS"/>
</dbReference>
<reference evidence="7" key="1">
    <citation type="journal article" date="2018" name="Algal Res.">
        <title>Characterization of plant carbon substrate utilization by Auxenochlorella protothecoides.</title>
        <authorList>
            <person name="Vogler B.W."/>
            <person name="Starkenburg S.R."/>
            <person name="Sudasinghe N."/>
            <person name="Schambach J.Y."/>
            <person name="Rollin J.A."/>
            <person name="Pattathil S."/>
            <person name="Barry A.N."/>
        </authorList>
    </citation>
    <scope>NUCLEOTIDE SEQUENCE [LARGE SCALE GENOMIC DNA]</scope>
    <source>
        <strain evidence="7">UTEX 25</strain>
    </source>
</reference>